<name>A0A0C2D7V1_9BACT</name>
<dbReference type="InterPro" id="IPR050121">
    <property type="entry name" value="Cytochrome_P450_monoxygenase"/>
</dbReference>
<dbReference type="InterPro" id="IPR001128">
    <property type="entry name" value="Cyt_P450"/>
</dbReference>
<protein>
    <submittedName>
        <fullName evidence="3">Cytochrome P450</fullName>
    </submittedName>
</protein>
<dbReference type="Pfam" id="PF00067">
    <property type="entry name" value="p450"/>
    <property type="match status" value="1"/>
</dbReference>
<dbReference type="Proteomes" id="UP000031599">
    <property type="component" value="Unassembled WGS sequence"/>
</dbReference>
<dbReference type="EMBL" id="JMCC02000043">
    <property type="protein sequence ID" value="KIG16087.1"/>
    <property type="molecule type" value="Genomic_DNA"/>
</dbReference>
<dbReference type="PANTHER" id="PTHR24305">
    <property type="entry name" value="CYTOCHROME P450"/>
    <property type="match status" value="1"/>
</dbReference>
<comment type="caution">
    <text evidence="3">The sequence shown here is derived from an EMBL/GenBank/DDBJ whole genome shotgun (WGS) entry which is preliminary data.</text>
</comment>
<dbReference type="AlphaFoldDB" id="A0A0C2D7V1"/>
<dbReference type="PRINTS" id="PR00463">
    <property type="entry name" value="EP450I"/>
</dbReference>
<accession>A0A0C2D7V1</accession>
<proteinExistence type="inferred from homology"/>
<dbReference type="GO" id="GO:0004497">
    <property type="term" value="F:monooxygenase activity"/>
    <property type="evidence" value="ECO:0007669"/>
    <property type="project" value="InterPro"/>
</dbReference>
<reference evidence="3 4" key="1">
    <citation type="submission" date="2014-12" db="EMBL/GenBank/DDBJ databases">
        <title>Genome assembly of Enhygromyxa salina DSM 15201.</title>
        <authorList>
            <person name="Sharma G."/>
            <person name="Subramanian S."/>
        </authorList>
    </citation>
    <scope>NUCLEOTIDE SEQUENCE [LARGE SCALE GENOMIC DNA]</scope>
    <source>
        <strain evidence="3 4">DSM 15201</strain>
    </source>
</reference>
<dbReference type="InterPro" id="IPR002401">
    <property type="entry name" value="Cyt_P450_E_grp-I"/>
</dbReference>
<dbReference type="PRINTS" id="PR00385">
    <property type="entry name" value="P450"/>
</dbReference>
<evidence type="ECO:0000256" key="2">
    <source>
        <dbReference type="PIRSR" id="PIRSR602401-1"/>
    </source>
</evidence>
<dbReference type="Gene3D" id="1.10.630.10">
    <property type="entry name" value="Cytochrome P450"/>
    <property type="match status" value="1"/>
</dbReference>
<comment type="similarity">
    <text evidence="1">Belongs to the cytochrome P450 family.</text>
</comment>
<gene>
    <name evidence="3" type="ORF">DB30_04959</name>
</gene>
<keyword evidence="2" id="KW-0408">Iron</keyword>
<dbReference type="GO" id="GO:0016705">
    <property type="term" value="F:oxidoreductase activity, acting on paired donors, with incorporation or reduction of molecular oxygen"/>
    <property type="evidence" value="ECO:0007669"/>
    <property type="project" value="InterPro"/>
</dbReference>
<dbReference type="GO" id="GO:0005506">
    <property type="term" value="F:iron ion binding"/>
    <property type="evidence" value="ECO:0007669"/>
    <property type="project" value="InterPro"/>
</dbReference>
<dbReference type="RefSeq" id="WP_052550365.1">
    <property type="nucleotide sequence ID" value="NZ_JMCC02000043.1"/>
</dbReference>
<evidence type="ECO:0000256" key="1">
    <source>
        <dbReference type="ARBA" id="ARBA00010617"/>
    </source>
</evidence>
<sequence length="483" mass="52877">MTFYVELSRVAMPGPRPMPLLGPRGNLMRFLANPVAAMLRLHEQYGDVAPLTRDDPGWLVAFGSAHNREILSDSRRFHNFADHPIKLPKGSAAAKFSLSLVNQNGSAHQHARRLLQPVFAKHRLATYAKMTADSAGGVLDQLTAGQRIDAHSLCVELSLSVALRCLFDIDARPADGPPTDLGELVLDYLTRVFSPANMLLPLDFPGTPFRRFLTTSEQLGARVEQMIRERREQPAGEDMLSALISAYASDQRASEAIDDELLGQVAMLLIAGHDTAAHTLAWTLFLLTQHPEIQAALIDEIITIDPQDHAAMVAAPLLDRVIKESMRLLPAAPLLFFRRSTDAFTLGAHEFPANATVVLSPLVTHRDASVFPEPRRFDPNRWLSCSPGPYDYMPYGAGPRTCIGMSLGAQIQRVVLVMLLRRFRVGLAAGARVSYTTGGVLMGPSPGMTIDLLGHDQALPTPRRVRGNIHDLVDLSLLAPPGR</sequence>
<dbReference type="SUPFAM" id="SSF48264">
    <property type="entry name" value="Cytochrome P450"/>
    <property type="match status" value="1"/>
</dbReference>
<dbReference type="PANTHER" id="PTHR24305:SF166">
    <property type="entry name" value="CYTOCHROME P450 12A4, MITOCHONDRIAL-RELATED"/>
    <property type="match status" value="1"/>
</dbReference>
<organism evidence="3 4">
    <name type="scientific">Enhygromyxa salina</name>
    <dbReference type="NCBI Taxonomy" id="215803"/>
    <lineage>
        <taxon>Bacteria</taxon>
        <taxon>Pseudomonadati</taxon>
        <taxon>Myxococcota</taxon>
        <taxon>Polyangia</taxon>
        <taxon>Nannocystales</taxon>
        <taxon>Nannocystaceae</taxon>
        <taxon>Enhygromyxa</taxon>
    </lineage>
</organism>
<evidence type="ECO:0000313" key="3">
    <source>
        <dbReference type="EMBL" id="KIG16087.1"/>
    </source>
</evidence>
<feature type="binding site" description="axial binding residue" evidence="2">
    <location>
        <position position="402"/>
    </location>
    <ligand>
        <name>heme</name>
        <dbReference type="ChEBI" id="CHEBI:30413"/>
    </ligand>
    <ligandPart>
        <name>Fe</name>
        <dbReference type="ChEBI" id="CHEBI:18248"/>
    </ligandPart>
</feature>
<keyword evidence="2" id="KW-0349">Heme</keyword>
<keyword evidence="2" id="KW-0479">Metal-binding</keyword>
<dbReference type="GO" id="GO:0020037">
    <property type="term" value="F:heme binding"/>
    <property type="evidence" value="ECO:0007669"/>
    <property type="project" value="InterPro"/>
</dbReference>
<comment type="cofactor">
    <cofactor evidence="2">
        <name>heme</name>
        <dbReference type="ChEBI" id="CHEBI:30413"/>
    </cofactor>
</comment>
<evidence type="ECO:0000313" key="4">
    <source>
        <dbReference type="Proteomes" id="UP000031599"/>
    </source>
</evidence>
<dbReference type="InterPro" id="IPR036396">
    <property type="entry name" value="Cyt_P450_sf"/>
</dbReference>